<feature type="domain" description="DUF4367" evidence="1">
    <location>
        <begin position="107"/>
        <end position="181"/>
    </location>
</feature>
<protein>
    <submittedName>
        <fullName evidence="2">DUF4367 domain-containing protein</fullName>
    </submittedName>
</protein>
<dbReference type="Proteomes" id="UP001596105">
    <property type="component" value="Unassembled WGS sequence"/>
</dbReference>
<sequence length="182" mass="20853">MILFLLIFTLLNGLNFELLMASDNPIMTSSHVGLDELKYATDFKLLAPYTSTESYKFEIKEPFPLVSGRSISRVRLHYFDKSGQTYMFGIEEHKAVGYKIKRFDTTIDVRNQTSTTKIIVEDFKFDVSGEKVNINGIEARFVPWTDHTPGGYLRWVQDGTYIEIDSGDLSKQMMVELAKSIK</sequence>
<keyword evidence="3" id="KW-1185">Reference proteome</keyword>
<evidence type="ECO:0000313" key="2">
    <source>
        <dbReference type="EMBL" id="MFC5470248.1"/>
    </source>
</evidence>
<organism evidence="2 3">
    <name type="scientific">Cohnella suwonensis</name>
    <dbReference type="NCBI Taxonomy" id="696072"/>
    <lineage>
        <taxon>Bacteria</taxon>
        <taxon>Bacillati</taxon>
        <taxon>Bacillota</taxon>
        <taxon>Bacilli</taxon>
        <taxon>Bacillales</taxon>
        <taxon>Paenibacillaceae</taxon>
        <taxon>Cohnella</taxon>
    </lineage>
</organism>
<accession>A0ABW0LWJ4</accession>
<evidence type="ECO:0000259" key="1">
    <source>
        <dbReference type="Pfam" id="PF14285"/>
    </source>
</evidence>
<reference evidence="3" key="1">
    <citation type="journal article" date="2019" name="Int. J. Syst. Evol. Microbiol.">
        <title>The Global Catalogue of Microorganisms (GCM) 10K type strain sequencing project: providing services to taxonomists for standard genome sequencing and annotation.</title>
        <authorList>
            <consortium name="The Broad Institute Genomics Platform"/>
            <consortium name="The Broad Institute Genome Sequencing Center for Infectious Disease"/>
            <person name="Wu L."/>
            <person name="Ma J."/>
        </authorList>
    </citation>
    <scope>NUCLEOTIDE SEQUENCE [LARGE SCALE GENOMIC DNA]</scope>
    <source>
        <strain evidence="3">CCUG 57113</strain>
    </source>
</reference>
<dbReference type="RefSeq" id="WP_378082652.1">
    <property type="nucleotide sequence ID" value="NZ_JBHSMH010000054.1"/>
</dbReference>
<comment type="caution">
    <text evidence="2">The sequence shown here is derived from an EMBL/GenBank/DDBJ whole genome shotgun (WGS) entry which is preliminary data.</text>
</comment>
<name>A0ABW0LWJ4_9BACL</name>
<dbReference type="Pfam" id="PF14285">
    <property type="entry name" value="DUF4367"/>
    <property type="match status" value="1"/>
</dbReference>
<dbReference type="EMBL" id="JBHSMH010000054">
    <property type="protein sequence ID" value="MFC5470248.1"/>
    <property type="molecule type" value="Genomic_DNA"/>
</dbReference>
<evidence type="ECO:0000313" key="3">
    <source>
        <dbReference type="Proteomes" id="UP001596105"/>
    </source>
</evidence>
<proteinExistence type="predicted"/>
<gene>
    <name evidence="2" type="ORF">ACFPPD_16195</name>
</gene>
<dbReference type="InterPro" id="IPR025377">
    <property type="entry name" value="DUF4367"/>
</dbReference>